<accession>A0A6A5YU76</accession>
<evidence type="ECO:0000256" key="1">
    <source>
        <dbReference type="SAM" id="MobiDB-lite"/>
    </source>
</evidence>
<gene>
    <name evidence="2" type="ORF">BDV96DRAFT_200069</name>
</gene>
<reference evidence="2" key="1">
    <citation type="journal article" date="2020" name="Stud. Mycol.">
        <title>101 Dothideomycetes genomes: a test case for predicting lifestyles and emergence of pathogens.</title>
        <authorList>
            <person name="Haridas S."/>
            <person name="Albert R."/>
            <person name="Binder M."/>
            <person name="Bloem J."/>
            <person name="Labutti K."/>
            <person name="Salamov A."/>
            <person name="Andreopoulos B."/>
            <person name="Baker S."/>
            <person name="Barry K."/>
            <person name="Bills G."/>
            <person name="Bluhm B."/>
            <person name="Cannon C."/>
            <person name="Castanera R."/>
            <person name="Culley D."/>
            <person name="Daum C."/>
            <person name="Ezra D."/>
            <person name="Gonzalez J."/>
            <person name="Henrissat B."/>
            <person name="Kuo A."/>
            <person name="Liang C."/>
            <person name="Lipzen A."/>
            <person name="Lutzoni F."/>
            <person name="Magnuson J."/>
            <person name="Mondo S."/>
            <person name="Nolan M."/>
            <person name="Ohm R."/>
            <person name="Pangilinan J."/>
            <person name="Park H.-J."/>
            <person name="Ramirez L."/>
            <person name="Alfaro M."/>
            <person name="Sun H."/>
            <person name="Tritt A."/>
            <person name="Yoshinaga Y."/>
            <person name="Zwiers L.-H."/>
            <person name="Turgeon B."/>
            <person name="Goodwin S."/>
            <person name="Spatafora J."/>
            <person name="Crous P."/>
            <person name="Grigoriev I."/>
        </authorList>
    </citation>
    <scope>NUCLEOTIDE SEQUENCE</scope>
    <source>
        <strain evidence="2">CBS 627.86</strain>
    </source>
</reference>
<keyword evidence="3" id="KW-1185">Reference proteome</keyword>
<protein>
    <submittedName>
        <fullName evidence="2">Uncharacterized protein</fullName>
    </submittedName>
</protein>
<name>A0A6A5YU76_9PLEO</name>
<dbReference type="EMBL" id="ML977338">
    <property type="protein sequence ID" value="KAF2110304.1"/>
    <property type="molecule type" value="Genomic_DNA"/>
</dbReference>
<feature type="compositionally biased region" description="Basic and acidic residues" evidence="1">
    <location>
        <begin position="26"/>
        <end position="44"/>
    </location>
</feature>
<feature type="region of interest" description="Disordered" evidence="1">
    <location>
        <begin position="25"/>
        <end position="44"/>
    </location>
</feature>
<sequence>MKPASSLSFSTSVVVESWMKMLKMRSNHERKSRTAEEPVPRAEEHAGRPIAHFLKRCSGPIVQVLVTTPGLSCRRGNDLFVNPTRPCTLRSAKSESRESGRRLQARAWAMSQCKRDYIHLDFSTFLGDSHYEAYALRKRCSSDGVDPEMGYNARVSRKDLVGEEALRVLFGIATR</sequence>
<proteinExistence type="predicted"/>
<organism evidence="2 3">
    <name type="scientific">Lophiotrema nucula</name>
    <dbReference type="NCBI Taxonomy" id="690887"/>
    <lineage>
        <taxon>Eukaryota</taxon>
        <taxon>Fungi</taxon>
        <taxon>Dikarya</taxon>
        <taxon>Ascomycota</taxon>
        <taxon>Pezizomycotina</taxon>
        <taxon>Dothideomycetes</taxon>
        <taxon>Pleosporomycetidae</taxon>
        <taxon>Pleosporales</taxon>
        <taxon>Lophiotremataceae</taxon>
        <taxon>Lophiotrema</taxon>
    </lineage>
</organism>
<evidence type="ECO:0000313" key="3">
    <source>
        <dbReference type="Proteomes" id="UP000799770"/>
    </source>
</evidence>
<dbReference type="Proteomes" id="UP000799770">
    <property type="component" value="Unassembled WGS sequence"/>
</dbReference>
<evidence type="ECO:0000313" key="2">
    <source>
        <dbReference type="EMBL" id="KAF2110304.1"/>
    </source>
</evidence>
<dbReference type="AlphaFoldDB" id="A0A6A5YU76"/>